<dbReference type="Gene3D" id="1.10.10.10">
    <property type="entry name" value="Winged helix-like DNA-binding domain superfamily/Winged helix DNA-binding domain"/>
    <property type="match status" value="1"/>
</dbReference>
<dbReference type="KEGG" id="amd:AMED_6025"/>
<dbReference type="InterPro" id="IPR039422">
    <property type="entry name" value="MarR/SlyA-like"/>
</dbReference>
<dbReference type="HOGENOM" id="CLU_083287_2_5_11"/>
<sequence>MSLSREHDAAWRGFLRSSALLLRVLDAELRAAHGMSHRTYDALVQLSEAPERRLHMKDLADALVHSPSGLTRLVDGLEQAGYARREVDPANRRATLVVLTPAGLAALEAAWPTHVRGVERHFADQMTGEQARVLAEVFGAIRLSLGD</sequence>
<dbReference type="InterPro" id="IPR036388">
    <property type="entry name" value="WH-like_DNA-bd_sf"/>
</dbReference>
<organism evidence="2 3">
    <name type="scientific">Amycolatopsis mediterranei (strain U-32)</name>
    <dbReference type="NCBI Taxonomy" id="749927"/>
    <lineage>
        <taxon>Bacteria</taxon>
        <taxon>Bacillati</taxon>
        <taxon>Actinomycetota</taxon>
        <taxon>Actinomycetes</taxon>
        <taxon>Pseudonocardiales</taxon>
        <taxon>Pseudonocardiaceae</taxon>
        <taxon>Amycolatopsis</taxon>
    </lineage>
</organism>
<evidence type="ECO:0000313" key="3">
    <source>
        <dbReference type="Proteomes" id="UP000000328"/>
    </source>
</evidence>
<dbReference type="InterPro" id="IPR036390">
    <property type="entry name" value="WH_DNA-bd_sf"/>
</dbReference>
<dbReference type="EMBL" id="CP002000">
    <property type="protein sequence ID" value="ADJ47766.1"/>
    <property type="molecule type" value="Genomic_DNA"/>
</dbReference>
<dbReference type="Proteomes" id="UP000000328">
    <property type="component" value="Chromosome"/>
</dbReference>
<dbReference type="Pfam" id="PF12802">
    <property type="entry name" value="MarR_2"/>
    <property type="match status" value="1"/>
</dbReference>
<proteinExistence type="predicted"/>
<dbReference type="PROSITE" id="PS50995">
    <property type="entry name" value="HTH_MARR_2"/>
    <property type="match status" value="1"/>
</dbReference>
<name>A0A0H3DAW5_AMYMU</name>
<evidence type="ECO:0000313" key="2">
    <source>
        <dbReference type="EMBL" id="ADJ47766.1"/>
    </source>
</evidence>
<dbReference type="eggNOG" id="COG1846">
    <property type="taxonomic scope" value="Bacteria"/>
</dbReference>
<dbReference type="RefSeq" id="WP_013227819.1">
    <property type="nucleotide sequence ID" value="NC_014318.1"/>
</dbReference>
<reference evidence="2 3" key="1">
    <citation type="journal article" date="2010" name="Cell Res.">
        <title>Complete genome sequence of the rifamycin SV-producing Amycolatopsis mediterranei U32 revealed its genetic characteristics in phylogeny and metabolism.</title>
        <authorList>
            <person name="Zhao W."/>
            <person name="Zhong Y."/>
            <person name="Yuan H."/>
            <person name="Wang J."/>
            <person name="Zheng H."/>
            <person name="Wang Y."/>
            <person name="Cen X."/>
            <person name="Xu F."/>
            <person name="Bai J."/>
            <person name="Han X."/>
            <person name="Lu G."/>
            <person name="Zhu Y."/>
            <person name="Shao Z."/>
            <person name="Yan H."/>
            <person name="Li C."/>
            <person name="Peng N."/>
            <person name="Zhang Z."/>
            <person name="Zhang Y."/>
            <person name="Lin W."/>
            <person name="Fan Y."/>
            <person name="Qin Z."/>
            <person name="Hu Y."/>
            <person name="Zhu B."/>
            <person name="Wang S."/>
            <person name="Ding X."/>
            <person name="Zhao G.P."/>
        </authorList>
    </citation>
    <scope>NUCLEOTIDE SEQUENCE [LARGE SCALE GENOMIC DNA]</scope>
    <source>
        <strain evidence="3">U-32</strain>
    </source>
</reference>
<dbReference type="OrthoDB" id="3237509at2"/>
<dbReference type="PANTHER" id="PTHR33164">
    <property type="entry name" value="TRANSCRIPTIONAL REGULATOR, MARR FAMILY"/>
    <property type="match status" value="1"/>
</dbReference>
<feature type="domain" description="HTH marR-type" evidence="1">
    <location>
        <begin position="1"/>
        <end position="143"/>
    </location>
</feature>
<dbReference type="GO" id="GO:0003700">
    <property type="term" value="F:DNA-binding transcription factor activity"/>
    <property type="evidence" value="ECO:0007669"/>
    <property type="project" value="InterPro"/>
</dbReference>
<evidence type="ECO:0000259" key="1">
    <source>
        <dbReference type="PROSITE" id="PS50995"/>
    </source>
</evidence>
<protein>
    <submittedName>
        <fullName evidence="2">MarR family transcriptional regulator</fullName>
    </submittedName>
</protein>
<dbReference type="GeneID" id="92873689"/>
<dbReference type="GO" id="GO:0006950">
    <property type="term" value="P:response to stress"/>
    <property type="evidence" value="ECO:0007669"/>
    <property type="project" value="TreeGrafter"/>
</dbReference>
<dbReference type="AlphaFoldDB" id="A0A0H3DAW5"/>
<accession>A0A0H3DAW5</accession>
<gene>
    <name evidence="2" type="ordered locus">AMED_6025</name>
</gene>
<dbReference type="SMART" id="SM00347">
    <property type="entry name" value="HTH_MARR"/>
    <property type="match status" value="1"/>
</dbReference>
<dbReference type="SUPFAM" id="SSF46785">
    <property type="entry name" value="Winged helix' DNA-binding domain"/>
    <property type="match status" value="1"/>
</dbReference>
<dbReference type="InterPro" id="IPR000835">
    <property type="entry name" value="HTH_MarR-typ"/>
</dbReference>
<dbReference type="PANTHER" id="PTHR33164:SF99">
    <property type="entry name" value="MARR FAMILY REGULATORY PROTEIN"/>
    <property type="match status" value="1"/>
</dbReference>